<proteinExistence type="predicted"/>
<dbReference type="EMBL" id="CH954179">
    <property type="protein sequence ID" value="EDV54855.2"/>
    <property type="molecule type" value="Genomic_DNA"/>
</dbReference>
<organism evidence="1 2">
    <name type="scientific">Drosophila erecta</name>
    <name type="common">Fruit fly</name>
    <dbReference type="NCBI Taxonomy" id="7220"/>
    <lineage>
        <taxon>Eukaryota</taxon>
        <taxon>Metazoa</taxon>
        <taxon>Ecdysozoa</taxon>
        <taxon>Arthropoda</taxon>
        <taxon>Hexapoda</taxon>
        <taxon>Insecta</taxon>
        <taxon>Pterygota</taxon>
        <taxon>Neoptera</taxon>
        <taxon>Endopterygota</taxon>
        <taxon>Diptera</taxon>
        <taxon>Brachycera</taxon>
        <taxon>Muscomorpha</taxon>
        <taxon>Ephydroidea</taxon>
        <taxon>Drosophilidae</taxon>
        <taxon>Drosophila</taxon>
        <taxon>Sophophora</taxon>
    </lineage>
</organism>
<name>B3NLD9_DROER</name>
<dbReference type="HOGENOM" id="CLU_1442487_0_0_1"/>
<dbReference type="Proteomes" id="UP000008711">
    <property type="component" value="Unassembled WGS sequence"/>
</dbReference>
<dbReference type="OrthoDB" id="7869594at2759"/>
<sequence length="76" mass="8854">MILGCNYAEAQGTHNNRTMQSTLVWFGSVKRSSRRLQAMQDISHRDFMGLCRDCRARCRSCGRRPSAVLMAKRRRY</sequence>
<reference evidence="1 2" key="2">
    <citation type="journal article" date="2008" name="Bioinformatics">
        <title>Assembly reconciliation.</title>
        <authorList>
            <person name="Zimin A.V."/>
            <person name="Smith D.R."/>
            <person name="Sutton G."/>
            <person name="Yorke J.A."/>
        </authorList>
    </citation>
    <scope>NUCLEOTIDE SEQUENCE [LARGE SCALE GENOMIC DNA]</scope>
    <source>
        <strain evidence="1 2">TSC#14021-0224.01</strain>
    </source>
</reference>
<reference evidence="1 2" key="1">
    <citation type="journal article" date="2007" name="Nature">
        <title>Evolution of genes and genomes on the Drosophila phylogeny.</title>
        <authorList>
            <consortium name="Drosophila 12 Genomes Consortium"/>
            <person name="Clark A.G."/>
            <person name="Eisen M.B."/>
            <person name="Smith D.R."/>
            <person name="Bergman C.M."/>
            <person name="Oliver B."/>
            <person name="Markow T.A."/>
            <person name="Kaufman T.C."/>
            <person name="Kellis M."/>
            <person name="Gelbart W."/>
            <person name="Iyer V.N."/>
            <person name="Pollard D.A."/>
            <person name="Sackton T.B."/>
            <person name="Larracuente A.M."/>
            <person name="Singh N.D."/>
            <person name="Abad J.P."/>
            <person name="Abt D.N."/>
            <person name="Adryan B."/>
            <person name="Aguade M."/>
            <person name="Akashi H."/>
            <person name="Anderson W.W."/>
            <person name="Aquadro C.F."/>
            <person name="Ardell D.H."/>
            <person name="Arguello R."/>
            <person name="Artieri C.G."/>
            <person name="Barbash D.A."/>
            <person name="Barker D."/>
            <person name="Barsanti P."/>
            <person name="Batterham P."/>
            <person name="Batzoglou S."/>
            <person name="Begun D."/>
            <person name="Bhutkar A."/>
            <person name="Blanco E."/>
            <person name="Bosak S.A."/>
            <person name="Bradley R.K."/>
            <person name="Brand A.D."/>
            <person name="Brent M.R."/>
            <person name="Brooks A.N."/>
            <person name="Brown R.H."/>
            <person name="Butlin R.K."/>
            <person name="Caggese C."/>
            <person name="Calvi B.R."/>
            <person name="Bernardo de Carvalho A."/>
            <person name="Caspi A."/>
            <person name="Castrezana S."/>
            <person name="Celniker S.E."/>
            <person name="Chang J.L."/>
            <person name="Chapple C."/>
            <person name="Chatterji S."/>
            <person name="Chinwalla A."/>
            <person name="Civetta A."/>
            <person name="Clifton S.W."/>
            <person name="Comeron J.M."/>
            <person name="Costello J.C."/>
            <person name="Coyne J.A."/>
            <person name="Daub J."/>
            <person name="David R.G."/>
            <person name="Delcher A.L."/>
            <person name="Delehaunty K."/>
            <person name="Do C.B."/>
            <person name="Ebling H."/>
            <person name="Edwards K."/>
            <person name="Eickbush T."/>
            <person name="Evans J.D."/>
            <person name="Filipski A."/>
            <person name="Findeiss S."/>
            <person name="Freyhult E."/>
            <person name="Fulton L."/>
            <person name="Fulton R."/>
            <person name="Garcia A.C."/>
            <person name="Gardiner A."/>
            <person name="Garfield D.A."/>
            <person name="Garvin B.E."/>
            <person name="Gibson G."/>
            <person name="Gilbert D."/>
            <person name="Gnerre S."/>
            <person name="Godfrey J."/>
            <person name="Good R."/>
            <person name="Gotea V."/>
            <person name="Gravely B."/>
            <person name="Greenberg A.J."/>
            <person name="Griffiths-Jones S."/>
            <person name="Gross S."/>
            <person name="Guigo R."/>
            <person name="Gustafson E.A."/>
            <person name="Haerty W."/>
            <person name="Hahn M.W."/>
            <person name="Halligan D.L."/>
            <person name="Halpern A.L."/>
            <person name="Halter G.M."/>
            <person name="Han M.V."/>
            <person name="Heger A."/>
            <person name="Hillier L."/>
            <person name="Hinrichs A.S."/>
            <person name="Holmes I."/>
            <person name="Hoskins R.A."/>
            <person name="Hubisz M.J."/>
            <person name="Hultmark D."/>
            <person name="Huntley M.A."/>
            <person name="Jaffe D.B."/>
            <person name="Jagadeeshan S."/>
            <person name="Jeck W.R."/>
            <person name="Johnson J."/>
            <person name="Jones C.D."/>
            <person name="Jordan W.C."/>
            <person name="Karpen G.H."/>
            <person name="Kataoka E."/>
            <person name="Keightley P.D."/>
            <person name="Kheradpour P."/>
            <person name="Kirkness E.F."/>
            <person name="Koerich L.B."/>
            <person name="Kristiansen K."/>
            <person name="Kudrna D."/>
            <person name="Kulathinal R.J."/>
            <person name="Kumar S."/>
            <person name="Kwok R."/>
            <person name="Lander E."/>
            <person name="Langley C.H."/>
            <person name="Lapoint R."/>
            <person name="Lazzaro B.P."/>
            <person name="Lee S.J."/>
            <person name="Levesque L."/>
            <person name="Li R."/>
            <person name="Lin C.F."/>
            <person name="Lin M.F."/>
            <person name="Lindblad-Toh K."/>
            <person name="Llopart A."/>
            <person name="Long M."/>
            <person name="Low L."/>
            <person name="Lozovsky E."/>
            <person name="Lu J."/>
            <person name="Luo M."/>
            <person name="Machado C.A."/>
            <person name="Makalowski W."/>
            <person name="Marzo M."/>
            <person name="Matsuda M."/>
            <person name="Matzkin L."/>
            <person name="McAllister B."/>
            <person name="McBride C.S."/>
            <person name="McKernan B."/>
            <person name="McKernan K."/>
            <person name="Mendez-Lago M."/>
            <person name="Minx P."/>
            <person name="Mollenhauer M.U."/>
            <person name="Montooth K."/>
            <person name="Mount S.M."/>
            <person name="Mu X."/>
            <person name="Myers E."/>
            <person name="Negre B."/>
            <person name="Newfeld S."/>
            <person name="Nielsen R."/>
            <person name="Noor M.A."/>
            <person name="O'Grady P."/>
            <person name="Pachter L."/>
            <person name="Papaceit M."/>
            <person name="Parisi M.J."/>
            <person name="Parisi M."/>
            <person name="Parts L."/>
            <person name="Pedersen J.S."/>
            <person name="Pesole G."/>
            <person name="Phillippy A.M."/>
            <person name="Ponting C.P."/>
            <person name="Pop M."/>
            <person name="Porcelli D."/>
            <person name="Powell J.R."/>
            <person name="Prohaska S."/>
            <person name="Pruitt K."/>
            <person name="Puig M."/>
            <person name="Quesneville H."/>
            <person name="Ram K.R."/>
            <person name="Rand D."/>
            <person name="Rasmussen M.D."/>
            <person name="Reed L.K."/>
            <person name="Reenan R."/>
            <person name="Reily A."/>
            <person name="Remington K.A."/>
            <person name="Rieger T.T."/>
            <person name="Ritchie M.G."/>
            <person name="Robin C."/>
            <person name="Rogers Y.H."/>
            <person name="Rohde C."/>
            <person name="Rozas J."/>
            <person name="Rubenfield M.J."/>
            <person name="Ruiz A."/>
            <person name="Russo S."/>
            <person name="Salzberg S.L."/>
            <person name="Sanchez-Gracia A."/>
            <person name="Saranga D.J."/>
            <person name="Sato H."/>
            <person name="Schaeffer S.W."/>
            <person name="Schatz M.C."/>
            <person name="Schlenke T."/>
            <person name="Schwartz R."/>
            <person name="Segarra C."/>
            <person name="Singh R.S."/>
            <person name="Sirot L."/>
            <person name="Sirota M."/>
            <person name="Sisneros N.B."/>
            <person name="Smith C.D."/>
            <person name="Smith T.F."/>
            <person name="Spieth J."/>
            <person name="Stage D.E."/>
            <person name="Stark A."/>
            <person name="Stephan W."/>
            <person name="Strausberg R.L."/>
            <person name="Strempel S."/>
            <person name="Sturgill D."/>
            <person name="Sutton G."/>
            <person name="Sutton G.G."/>
            <person name="Tao W."/>
            <person name="Teichmann S."/>
            <person name="Tobari Y.N."/>
            <person name="Tomimura Y."/>
            <person name="Tsolas J.M."/>
            <person name="Valente V.L."/>
            <person name="Venter E."/>
            <person name="Venter J.C."/>
            <person name="Vicario S."/>
            <person name="Vieira F.G."/>
            <person name="Vilella A.J."/>
            <person name="Villasante A."/>
            <person name="Walenz B."/>
            <person name="Wang J."/>
            <person name="Wasserman M."/>
            <person name="Watts T."/>
            <person name="Wilson D."/>
            <person name="Wilson R.K."/>
            <person name="Wing R.A."/>
            <person name="Wolfner M.F."/>
            <person name="Wong A."/>
            <person name="Wong G.K."/>
            <person name="Wu C.I."/>
            <person name="Wu G."/>
            <person name="Yamamoto D."/>
            <person name="Yang H.P."/>
            <person name="Yang S.P."/>
            <person name="Yorke J.A."/>
            <person name="Yoshida K."/>
            <person name="Zdobnov E."/>
            <person name="Zhang P."/>
            <person name="Zhang Y."/>
            <person name="Zimin A.V."/>
            <person name="Baldwin J."/>
            <person name="Abdouelleil A."/>
            <person name="Abdulkadir J."/>
            <person name="Abebe A."/>
            <person name="Abera B."/>
            <person name="Abreu J."/>
            <person name="Acer S.C."/>
            <person name="Aftuck L."/>
            <person name="Alexander A."/>
            <person name="An P."/>
            <person name="Anderson E."/>
            <person name="Anderson S."/>
            <person name="Arachi H."/>
            <person name="Azer M."/>
            <person name="Bachantsang P."/>
            <person name="Barry A."/>
            <person name="Bayul T."/>
            <person name="Berlin A."/>
            <person name="Bessette D."/>
            <person name="Bloom T."/>
            <person name="Blye J."/>
            <person name="Boguslavskiy L."/>
            <person name="Bonnet C."/>
            <person name="Boukhgalter B."/>
            <person name="Bourzgui I."/>
            <person name="Brown A."/>
            <person name="Cahill P."/>
            <person name="Channer S."/>
            <person name="Cheshatsang Y."/>
            <person name="Chuda L."/>
            <person name="Citroen M."/>
            <person name="Collymore A."/>
            <person name="Cooke P."/>
            <person name="Costello M."/>
            <person name="D'Aco K."/>
            <person name="Daza R."/>
            <person name="De Haan G."/>
            <person name="DeGray S."/>
            <person name="DeMaso C."/>
            <person name="Dhargay N."/>
            <person name="Dooley K."/>
            <person name="Dooley E."/>
            <person name="Doricent M."/>
            <person name="Dorje P."/>
            <person name="Dorjee K."/>
            <person name="Dupes A."/>
            <person name="Elong R."/>
            <person name="Falk J."/>
            <person name="Farina A."/>
            <person name="Faro S."/>
            <person name="Ferguson D."/>
            <person name="Fisher S."/>
            <person name="Foley C.D."/>
            <person name="Franke A."/>
            <person name="Friedrich D."/>
            <person name="Gadbois L."/>
            <person name="Gearin G."/>
            <person name="Gearin C.R."/>
            <person name="Giannoukos G."/>
            <person name="Goode T."/>
            <person name="Graham J."/>
            <person name="Grandbois E."/>
            <person name="Grewal S."/>
            <person name="Gyaltsen K."/>
            <person name="Hafez N."/>
            <person name="Hagos B."/>
            <person name="Hall J."/>
            <person name="Henson C."/>
            <person name="Hollinger A."/>
            <person name="Honan T."/>
            <person name="Huard M.D."/>
            <person name="Hughes L."/>
            <person name="Hurhula B."/>
            <person name="Husby M.E."/>
            <person name="Kamat A."/>
            <person name="Kanga B."/>
            <person name="Kashin S."/>
            <person name="Khazanovich D."/>
            <person name="Kisner P."/>
            <person name="Lance K."/>
            <person name="Lara M."/>
            <person name="Lee W."/>
            <person name="Lennon N."/>
            <person name="Letendre F."/>
            <person name="LeVine R."/>
            <person name="Lipovsky A."/>
            <person name="Liu X."/>
            <person name="Liu J."/>
            <person name="Liu S."/>
            <person name="Lokyitsang T."/>
            <person name="Lokyitsang Y."/>
            <person name="Lubonja R."/>
            <person name="Lui A."/>
            <person name="MacDonald P."/>
            <person name="Magnisalis V."/>
            <person name="Maru K."/>
            <person name="Matthews C."/>
            <person name="McCusker W."/>
            <person name="McDonough S."/>
            <person name="Mehta T."/>
            <person name="Meldrim J."/>
            <person name="Meneus L."/>
            <person name="Mihai O."/>
            <person name="Mihalev A."/>
            <person name="Mihova T."/>
            <person name="Mittelman R."/>
            <person name="Mlenga V."/>
            <person name="Montmayeur A."/>
            <person name="Mulrain L."/>
            <person name="Navidi A."/>
            <person name="Naylor J."/>
            <person name="Negash T."/>
            <person name="Nguyen T."/>
            <person name="Nguyen N."/>
            <person name="Nicol R."/>
            <person name="Norbu C."/>
            <person name="Norbu N."/>
            <person name="Novod N."/>
            <person name="O'Neill B."/>
            <person name="Osman S."/>
            <person name="Markiewicz E."/>
            <person name="Oyono O.L."/>
            <person name="Patti C."/>
            <person name="Phunkhang P."/>
            <person name="Pierre F."/>
            <person name="Priest M."/>
            <person name="Raghuraman S."/>
            <person name="Rege F."/>
            <person name="Reyes R."/>
            <person name="Rise C."/>
            <person name="Rogov P."/>
            <person name="Ross K."/>
            <person name="Ryan E."/>
            <person name="Settipalli S."/>
            <person name="Shea T."/>
            <person name="Sherpa N."/>
            <person name="Shi L."/>
            <person name="Shih D."/>
            <person name="Sparrow T."/>
            <person name="Spaulding J."/>
            <person name="Stalker J."/>
            <person name="Stange-Thomann N."/>
            <person name="Stavropoulos S."/>
            <person name="Stone C."/>
            <person name="Strader C."/>
            <person name="Tesfaye S."/>
            <person name="Thomson T."/>
            <person name="Thoulutsang Y."/>
            <person name="Thoulutsang D."/>
            <person name="Topham K."/>
            <person name="Topping I."/>
            <person name="Tsamla T."/>
            <person name="Vassiliev H."/>
            <person name="Vo A."/>
            <person name="Wangchuk T."/>
            <person name="Wangdi T."/>
            <person name="Weiand M."/>
            <person name="Wilkinson J."/>
            <person name="Wilson A."/>
            <person name="Yadav S."/>
            <person name="Young G."/>
            <person name="Yu Q."/>
            <person name="Zembek L."/>
            <person name="Zhong D."/>
            <person name="Zimmer A."/>
            <person name="Zwirko Z."/>
            <person name="Jaffe D.B."/>
            <person name="Alvarez P."/>
            <person name="Brockman W."/>
            <person name="Butler J."/>
            <person name="Chin C."/>
            <person name="Gnerre S."/>
            <person name="Grabherr M."/>
            <person name="Kleber M."/>
            <person name="Mauceli E."/>
            <person name="MacCallum I."/>
        </authorList>
    </citation>
    <scope>NUCLEOTIDE SEQUENCE [LARGE SCALE GENOMIC DNA]</scope>
    <source>
        <strain evidence="1 2">TSC#14021-0224.01</strain>
    </source>
</reference>
<dbReference type="AlphaFoldDB" id="B3NLD9"/>
<accession>B3NLD9</accession>
<keyword evidence="2" id="KW-1185">Reference proteome</keyword>
<evidence type="ECO:0000313" key="2">
    <source>
        <dbReference type="Proteomes" id="UP000008711"/>
    </source>
</evidence>
<protein>
    <submittedName>
        <fullName evidence="1">Uncharacterized protein</fullName>
    </submittedName>
</protein>
<gene>
    <name evidence="1" type="primary">Dere\GG21084</name>
    <name evidence="1" type="synonym">dere_GLEANR_5826</name>
    <name evidence="1" type="synonym">GG21084</name>
    <name evidence="1" type="ORF">Dere_GG21084</name>
</gene>
<evidence type="ECO:0000313" key="1">
    <source>
        <dbReference type="EMBL" id="EDV54855.2"/>
    </source>
</evidence>